<dbReference type="Gene3D" id="3.30.160.20">
    <property type="match status" value="1"/>
</dbReference>
<dbReference type="PANTHER" id="PTHR43804">
    <property type="entry name" value="LD18447P"/>
    <property type="match status" value="1"/>
</dbReference>
<accession>A0A381EBU8</accession>
<dbReference type="InterPro" id="IPR050057">
    <property type="entry name" value="Prokaryotic/Mito_RF"/>
</dbReference>
<dbReference type="SUPFAM" id="SSF75620">
    <property type="entry name" value="Release factor"/>
    <property type="match status" value="1"/>
</dbReference>
<evidence type="ECO:0000256" key="1">
    <source>
        <dbReference type="ARBA" id="ARBA00010835"/>
    </source>
</evidence>
<dbReference type="InterPro" id="IPR000352">
    <property type="entry name" value="Pep_chain_release_fac_I"/>
</dbReference>
<gene>
    <name evidence="3" type="primary">prfB_1</name>
    <name evidence="3" type="ORF">NCTC13294_01817</name>
</gene>
<reference evidence="3 4" key="1">
    <citation type="submission" date="2018-06" db="EMBL/GenBank/DDBJ databases">
        <authorList>
            <consortium name="Pathogen Informatics"/>
            <person name="Doyle S."/>
        </authorList>
    </citation>
    <scope>NUCLEOTIDE SEQUENCE [LARGE SCALE GENOMIC DNA]</scope>
    <source>
        <strain evidence="3 4">NCTC13294</strain>
    </source>
</reference>
<dbReference type="InterPro" id="IPR045853">
    <property type="entry name" value="Pep_chain_release_fac_I_sf"/>
</dbReference>
<keyword evidence="4" id="KW-1185">Reference proteome</keyword>
<feature type="domain" description="Prokaryotic-type class I peptide chain release factors" evidence="2">
    <location>
        <begin position="101"/>
        <end position="180"/>
    </location>
</feature>
<evidence type="ECO:0000313" key="4">
    <source>
        <dbReference type="Proteomes" id="UP000254572"/>
    </source>
</evidence>
<name>A0A381EBU8_9GAMM</name>
<dbReference type="EMBL" id="UFUW01000001">
    <property type="protein sequence ID" value="SUX24339.1"/>
    <property type="molecule type" value="Genomic_DNA"/>
</dbReference>
<dbReference type="OrthoDB" id="9815709at2"/>
<dbReference type="Pfam" id="PF00472">
    <property type="entry name" value="RF-1"/>
    <property type="match status" value="1"/>
</dbReference>
<dbReference type="NCBIfam" id="TIGR03072">
    <property type="entry name" value="release_prfH"/>
    <property type="match status" value="1"/>
</dbReference>
<evidence type="ECO:0000313" key="3">
    <source>
        <dbReference type="EMBL" id="SUX24339.1"/>
    </source>
</evidence>
<dbReference type="PANTHER" id="PTHR43804:SF9">
    <property type="entry name" value="PEPTIDE CHAIN RELEASE FACTOR HOMOLOG-RELATED"/>
    <property type="match status" value="1"/>
</dbReference>
<dbReference type="AlphaFoldDB" id="A0A381EBU8"/>
<dbReference type="InterPro" id="IPR017509">
    <property type="entry name" value="PrfH"/>
</dbReference>
<evidence type="ECO:0000259" key="2">
    <source>
        <dbReference type="Pfam" id="PF00472"/>
    </source>
</evidence>
<dbReference type="RefSeq" id="WP_115612033.1">
    <property type="nucleotide sequence ID" value="NZ_JBHLZC010000002.1"/>
</dbReference>
<comment type="similarity">
    <text evidence="1">Belongs to the prokaryotic/mitochondrial release factor family.</text>
</comment>
<proteinExistence type="inferred from homology"/>
<dbReference type="GO" id="GO:0003747">
    <property type="term" value="F:translation release factor activity"/>
    <property type="evidence" value="ECO:0007669"/>
    <property type="project" value="InterPro"/>
</dbReference>
<protein>
    <submittedName>
        <fullName evidence="3">Peptide chain release factor 2</fullName>
    </submittedName>
</protein>
<sequence>MKLQISAAHGPGECERAAAFALQRLSAEAAAHGIRVEIHDERRSRHGIQSAVITLSGDEVAAFAARWQGTIQWIWQSRIRPRHPRKNWYIGIYPLAETAPVARGDILIQSCKAGGKGGQHVNKTRSAVWATDSVSGLRVKVQAERSQHANRRLAYQQLDARHAALVVEREAVQRHAQHCRHFQIERGNPVRIFVGDDFRERA</sequence>
<dbReference type="Gene3D" id="3.30.70.1660">
    <property type="match status" value="1"/>
</dbReference>
<dbReference type="Proteomes" id="UP000254572">
    <property type="component" value="Unassembled WGS sequence"/>
</dbReference>
<organism evidence="3 4">
    <name type="scientific">Cardiobacterium valvarum</name>
    <dbReference type="NCBI Taxonomy" id="194702"/>
    <lineage>
        <taxon>Bacteria</taxon>
        <taxon>Pseudomonadati</taxon>
        <taxon>Pseudomonadota</taxon>
        <taxon>Gammaproteobacteria</taxon>
        <taxon>Cardiobacteriales</taxon>
        <taxon>Cardiobacteriaceae</taxon>
        <taxon>Cardiobacterium</taxon>
    </lineage>
</organism>